<evidence type="ECO:0000256" key="1">
    <source>
        <dbReference type="SAM" id="Phobius"/>
    </source>
</evidence>
<accession>A0A841Q1Y2</accession>
<proteinExistence type="predicted"/>
<reference evidence="2 3" key="1">
    <citation type="submission" date="2020-08" db="EMBL/GenBank/DDBJ databases">
        <title>Genomic Encyclopedia of Type Strains, Phase IV (KMG-IV): sequencing the most valuable type-strain genomes for metagenomic binning, comparative biology and taxonomic classification.</title>
        <authorList>
            <person name="Goeker M."/>
        </authorList>
    </citation>
    <scope>NUCLEOTIDE SEQUENCE [LARGE SCALE GENOMIC DNA]</scope>
    <source>
        <strain evidence="2 3">DSM 19612</strain>
    </source>
</reference>
<dbReference type="Proteomes" id="UP000581688">
    <property type="component" value="Unassembled WGS sequence"/>
</dbReference>
<name>A0A841Q1Y2_9BACI</name>
<keyword evidence="1" id="KW-1133">Transmembrane helix</keyword>
<comment type="caution">
    <text evidence="2">The sequence shown here is derived from an EMBL/GenBank/DDBJ whole genome shotgun (WGS) entry which is preliminary data.</text>
</comment>
<keyword evidence="1" id="KW-0472">Membrane</keyword>
<gene>
    <name evidence="2" type="ORF">HNQ94_000426</name>
</gene>
<keyword evidence="1" id="KW-0812">Transmembrane</keyword>
<feature type="transmembrane region" description="Helical" evidence="1">
    <location>
        <begin position="37"/>
        <end position="56"/>
    </location>
</feature>
<organism evidence="2 3">
    <name type="scientific">Salirhabdus euzebyi</name>
    <dbReference type="NCBI Taxonomy" id="394506"/>
    <lineage>
        <taxon>Bacteria</taxon>
        <taxon>Bacillati</taxon>
        <taxon>Bacillota</taxon>
        <taxon>Bacilli</taxon>
        <taxon>Bacillales</taxon>
        <taxon>Bacillaceae</taxon>
        <taxon>Salirhabdus</taxon>
    </lineage>
</organism>
<evidence type="ECO:0000313" key="3">
    <source>
        <dbReference type="Proteomes" id="UP000581688"/>
    </source>
</evidence>
<dbReference type="EMBL" id="JACHGH010000001">
    <property type="protein sequence ID" value="MBB6452005.1"/>
    <property type="molecule type" value="Genomic_DNA"/>
</dbReference>
<sequence length="57" mass="6826">MSIQKDLQMKNLKIENSRLTELVDQYEKREKIHRKICLGYVLTLMLTILFAIWGLFV</sequence>
<evidence type="ECO:0000313" key="2">
    <source>
        <dbReference type="EMBL" id="MBB6452005.1"/>
    </source>
</evidence>
<protein>
    <submittedName>
        <fullName evidence="2">Uncharacterized protein</fullName>
    </submittedName>
</protein>
<dbReference type="RefSeq" id="WP_174494441.1">
    <property type="nucleotide sequence ID" value="NZ_CADDWK010000001.1"/>
</dbReference>
<keyword evidence="3" id="KW-1185">Reference proteome</keyword>
<dbReference type="AlphaFoldDB" id="A0A841Q1Y2"/>